<feature type="domain" description="TNase-like" evidence="1">
    <location>
        <begin position="7"/>
        <end position="99"/>
    </location>
</feature>
<dbReference type="InterPro" id="IPR016071">
    <property type="entry name" value="Staphylococal_nuclease_OB-fold"/>
</dbReference>
<proteinExistence type="predicted"/>
<evidence type="ECO:0000313" key="2">
    <source>
        <dbReference type="EMBL" id="SVC59153.1"/>
    </source>
</evidence>
<feature type="non-terminal residue" evidence="2">
    <location>
        <position position="99"/>
    </location>
</feature>
<protein>
    <recommendedName>
        <fullName evidence="1">TNase-like domain-containing protein</fullName>
    </recommendedName>
</protein>
<name>A0A382ND73_9ZZZZ</name>
<dbReference type="AlphaFoldDB" id="A0A382ND73"/>
<accession>A0A382ND73</accession>
<reference evidence="2" key="1">
    <citation type="submission" date="2018-05" db="EMBL/GenBank/DDBJ databases">
        <authorList>
            <person name="Lanie J.A."/>
            <person name="Ng W.-L."/>
            <person name="Kazmierczak K.M."/>
            <person name="Andrzejewski T.M."/>
            <person name="Davidsen T.M."/>
            <person name="Wayne K.J."/>
            <person name="Tettelin H."/>
            <person name="Glass J.I."/>
            <person name="Rusch D."/>
            <person name="Podicherti R."/>
            <person name="Tsui H.-C.T."/>
            <person name="Winkler M.E."/>
        </authorList>
    </citation>
    <scope>NUCLEOTIDE SEQUENCE</scope>
</reference>
<dbReference type="PROSITE" id="PS50830">
    <property type="entry name" value="TNASE_3"/>
    <property type="match status" value="1"/>
</dbReference>
<sequence>MSASKLYHYSAKVTRVVDGDTIDVVLDLGFDVSLKARVRFFGIDAPESRTRDAEEKMRGLESKAYVQNWVDGHDDKVIIETSLDERGKFGRILGRILCP</sequence>
<dbReference type="Gene3D" id="2.40.50.90">
    <property type="match status" value="1"/>
</dbReference>
<dbReference type="Pfam" id="PF00565">
    <property type="entry name" value="SNase"/>
    <property type="match status" value="1"/>
</dbReference>
<dbReference type="EMBL" id="UINC01099690">
    <property type="protein sequence ID" value="SVC59153.1"/>
    <property type="molecule type" value="Genomic_DNA"/>
</dbReference>
<gene>
    <name evidence="2" type="ORF">METZ01_LOCUS312007</name>
</gene>
<organism evidence="2">
    <name type="scientific">marine metagenome</name>
    <dbReference type="NCBI Taxonomy" id="408172"/>
    <lineage>
        <taxon>unclassified sequences</taxon>
        <taxon>metagenomes</taxon>
        <taxon>ecological metagenomes</taxon>
    </lineage>
</organism>
<dbReference type="InterPro" id="IPR035437">
    <property type="entry name" value="SNase_OB-fold_sf"/>
</dbReference>
<dbReference type="SUPFAM" id="SSF50199">
    <property type="entry name" value="Staphylococcal nuclease"/>
    <property type="match status" value="1"/>
</dbReference>
<evidence type="ECO:0000259" key="1">
    <source>
        <dbReference type="PROSITE" id="PS50830"/>
    </source>
</evidence>